<proteinExistence type="evidence at transcript level"/>
<dbReference type="EMBL" id="AK376651">
    <property type="protein sequence ID" value="BAK07846.1"/>
    <property type="molecule type" value="mRNA"/>
</dbReference>
<protein>
    <submittedName>
        <fullName evidence="2">Predicted protein</fullName>
    </submittedName>
</protein>
<feature type="compositionally biased region" description="Low complexity" evidence="1">
    <location>
        <begin position="27"/>
        <end position="55"/>
    </location>
</feature>
<organism evidence="2">
    <name type="scientific">Hordeum vulgare subsp. vulgare</name>
    <name type="common">Domesticated barley</name>
    <dbReference type="NCBI Taxonomy" id="112509"/>
    <lineage>
        <taxon>Eukaryota</taxon>
        <taxon>Viridiplantae</taxon>
        <taxon>Streptophyta</taxon>
        <taxon>Embryophyta</taxon>
        <taxon>Tracheophyta</taxon>
        <taxon>Spermatophyta</taxon>
        <taxon>Magnoliopsida</taxon>
        <taxon>Liliopsida</taxon>
        <taxon>Poales</taxon>
        <taxon>Poaceae</taxon>
        <taxon>BOP clade</taxon>
        <taxon>Pooideae</taxon>
        <taxon>Triticodae</taxon>
        <taxon>Triticeae</taxon>
        <taxon>Hordeinae</taxon>
        <taxon>Hordeum</taxon>
    </lineage>
</organism>
<sequence>MCRDRRASRSRCLRRSPASRTPRRRPTTPSSSPAHRSPAAAVSTCGPPRGRPAACRCRRQRRGTGRTGSVASSARLRRCSSSCTAKADCTEGATLYSSYYAPFRRNVQIFRSGFENSFLSRGSSASLLSKKKSK</sequence>
<evidence type="ECO:0000313" key="2">
    <source>
        <dbReference type="EMBL" id="BAK07846.1"/>
    </source>
</evidence>
<name>F2EKH4_HORVV</name>
<accession>F2EKH4</accession>
<feature type="region of interest" description="Disordered" evidence="1">
    <location>
        <begin position="1"/>
        <end position="73"/>
    </location>
</feature>
<dbReference type="AlphaFoldDB" id="F2EKH4"/>
<evidence type="ECO:0000256" key="1">
    <source>
        <dbReference type="SAM" id="MobiDB-lite"/>
    </source>
</evidence>
<reference evidence="2" key="1">
    <citation type="journal article" date="2011" name="Plant Physiol.">
        <title>Comprehensive sequence analysis of 24,783 barley full-length cDNAs derived from 12 clone libraries.</title>
        <authorList>
            <person name="Matsumoto T."/>
            <person name="Tanaka T."/>
            <person name="Sakai H."/>
            <person name="Amano N."/>
            <person name="Kanamori H."/>
            <person name="Kurita K."/>
            <person name="Kikuta A."/>
            <person name="Kamiya K."/>
            <person name="Yamamoto M."/>
            <person name="Ikawa H."/>
            <person name="Fujii N."/>
            <person name="Hori K."/>
            <person name="Itoh T."/>
            <person name="Sato K."/>
        </authorList>
    </citation>
    <scope>NUCLEOTIDE SEQUENCE</scope>
</reference>